<comment type="caution">
    <text evidence="1">The sequence shown here is derived from an EMBL/GenBank/DDBJ whole genome shotgun (WGS) entry which is preliminary data.</text>
</comment>
<keyword evidence="2" id="KW-1185">Reference proteome</keyword>
<evidence type="ECO:0000313" key="1">
    <source>
        <dbReference type="EMBL" id="OTF82248.1"/>
    </source>
</evidence>
<organism evidence="1 2">
    <name type="scientific">Euroglyphus maynei</name>
    <name type="common">Mayne's house dust mite</name>
    <dbReference type="NCBI Taxonomy" id="6958"/>
    <lineage>
        <taxon>Eukaryota</taxon>
        <taxon>Metazoa</taxon>
        <taxon>Ecdysozoa</taxon>
        <taxon>Arthropoda</taxon>
        <taxon>Chelicerata</taxon>
        <taxon>Arachnida</taxon>
        <taxon>Acari</taxon>
        <taxon>Acariformes</taxon>
        <taxon>Sarcoptiformes</taxon>
        <taxon>Astigmata</taxon>
        <taxon>Psoroptidia</taxon>
        <taxon>Analgoidea</taxon>
        <taxon>Pyroglyphidae</taxon>
        <taxon>Pyroglyphinae</taxon>
        <taxon>Euroglyphus</taxon>
    </lineage>
</organism>
<reference evidence="1 2" key="1">
    <citation type="submission" date="2017-03" db="EMBL/GenBank/DDBJ databases">
        <title>Genome Survey of Euroglyphus maynei.</title>
        <authorList>
            <person name="Arlian L.G."/>
            <person name="Morgan M.S."/>
            <person name="Rider S.D."/>
        </authorList>
    </citation>
    <scope>NUCLEOTIDE SEQUENCE [LARGE SCALE GENOMIC DNA]</scope>
    <source>
        <strain evidence="1">Arlian Lab</strain>
        <tissue evidence="1">Whole body</tissue>
    </source>
</reference>
<dbReference type="OrthoDB" id="6510903at2759"/>
<proteinExistence type="predicted"/>
<evidence type="ECO:0000313" key="2">
    <source>
        <dbReference type="Proteomes" id="UP000194236"/>
    </source>
</evidence>
<dbReference type="EMBL" id="MUJZ01009387">
    <property type="protein sequence ID" value="OTF82248.1"/>
    <property type="molecule type" value="Genomic_DNA"/>
</dbReference>
<accession>A0A1Y3BQM7</accession>
<protein>
    <submittedName>
        <fullName evidence="1">Uncharacterized protein</fullName>
    </submittedName>
</protein>
<name>A0A1Y3BQM7_EURMA</name>
<dbReference type="AlphaFoldDB" id="A0A1Y3BQM7"/>
<dbReference type="Proteomes" id="UP000194236">
    <property type="component" value="Unassembled WGS sequence"/>
</dbReference>
<gene>
    <name evidence="1" type="ORF">BLA29_004938</name>
</gene>
<sequence length="317" mass="35854">MNRANFINYLYLPTLEVLRPSCRVKDIIFWNEIYVPVSNNGTDVTNMAISSCNGICNGTASTTVVSVNPNNDHQQFDCNHETKCQSQSKCDLNRSASYESLANFDLKQPSKTSANCNNVPSLKHFDQYINRISATTITPVSSPSSVMTRHLSDTCLFKRSNQIVNNNMVIATPYMTNGFFIGDNFKNINNNGDMDEMVRQPSSLMNGLTNKHPNMMVRFDYNHGVDIEDCHLISTSNHDQSSYNKLIYTNCNGFNNVEHPSKMINNSSNSTDSLATIFDIDGQIIGHNNNSRLQLHQLINYHKNMIKRLTNQLNFKK</sequence>